<organism evidence="1 2">
    <name type="scientific">Actinomycetospora atypica</name>
    <dbReference type="NCBI Taxonomy" id="1290095"/>
    <lineage>
        <taxon>Bacteria</taxon>
        <taxon>Bacillati</taxon>
        <taxon>Actinomycetota</taxon>
        <taxon>Actinomycetes</taxon>
        <taxon>Pseudonocardiales</taxon>
        <taxon>Pseudonocardiaceae</taxon>
        <taxon>Actinomycetospora</taxon>
    </lineage>
</organism>
<dbReference type="InterPro" id="IPR011048">
    <property type="entry name" value="Haem_d1_sf"/>
</dbReference>
<dbReference type="EMBL" id="JBHSIV010000028">
    <property type="protein sequence ID" value="MFC5064933.1"/>
    <property type="molecule type" value="Genomic_DNA"/>
</dbReference>
<comment type="caution">
    <text evidence="1">The sequence shown here is derived from an EMBL/GenBank/DDBJ whole genome shotgun (WGS) entry which is preliminary data.</text>
</comment>
<dbReference type="Gene3D" id="2.130.10.10">
    <property type="entry name" value="YVTN repeat-like/Quinoprotein amine dehydrogenase"/>
    <property type="match status" value="1"/>
</dbReference>
<dbReference type="RefSeq" id="WP_378038272.1">
    <property type="nucleotide sequence ID" value="NZ_JBHSIV010000028.1"/>
</dbReference>
<accession>A0ABV9YSZ3</accession>
<name>A0ABV9YSZ3_9PSEU</name>
<dbReference type="SUPFAM" id="SSF51004">
    <property type="entry name" value="C-terminal (heme d1) domain of cytochrome cd1-nitrite reductase"/>
    <property type="match status" value="1"/>
</dbReference>
<sequence length="84" mass="8574">MQVHSLDGRFLWVLDPASGTLRVVDTRVEKTVAHLSVGAGATGLTMSADGSRLTVSHADGPDTVVDTTTREVIGSAPAAALCGV</sequence>
<proteinExistence type="predicted"/>
<dbReference type="InterPro" id="IPR015943">
    <property type="entry name" value="WD40/YVTN_repeat-like_dom_sf"/>
</dbReference>
<evidence type="ECO:0000313" key="1">
    <source>
        <dbReference type="EMBL" id="MFC5064933.1"/>
    </source>
</evidence>
<keyword evidence="2" id="KW-1185">Reference proteome</keyword>
<evidence type="ECO:0000313" key="2">
    <source>
        <dbReference type="Proteomes" id="UP001595947"/>
    </source>
</evidence>
<reference evidence="2" key="1">
    <citation type="journal article" date="2019" name="Int. J. Syst. Evol. Microbiol.">
        <title>The Global Catalogue of Microorganisms (GCM) 10K type strain sequencing project: providing services to taxonomists for standard genome sequencing and annotation.</title>
        <authorList>
            <consortium name="The Broad Institute Genomics Platform"/>
            <consortium name="The Broad Institute Genome Sequencing Center for Infectious Disease"/>
            <person name="Wu L."/>
            <person name="Ma J."/>
        </authorList>
    </citation>
    <scope>NUCLEOTIDE SEQUENCE [LARGE SCALE GENOMIC DNA]</scope>
    <source>
        <strain evidence="2">CGMCC 4.7093</strain>
    </source>
</reference>
<dbReference type="Proteomes" id="UP001595947">
    <property type="component" value="Unassembled WGS sequence"/>
</dbReference>
<gene>
    <name evidence="1" type="ORF">ACFPBZ_22100</name>
</gene>
<protein>
    <submittedName>
        <fullName evidence="1">YncE family protein</fullName>
    </submittedName>
</protein>